<dbReference type="Gene3D" id="3.10.180.10">
    <property type="entry name" value="2,3-Dihydroxybiphenyl 1,2-Dioxygenase, domain 1"/>
    <property type="match status" value="1"/>
</dbReference>
<dbReference type="InterPro" id="IPR053863">
    <property type="entry name" value="Glyoxy/Ble-like_N"/>
</dbReference>
<dbReference type="OrthoDB" id="9804235at2"/>
<name>A0A0S7BCU8_9CHLR</name>
<accession>A0A0S7BCU8</accession>
<keyword evidence="2" id="KW-0456">Lyase</keyword>
<dbReference type="InterPro" id="IPR052164">
    <property type="entry name" value="Anthracycline_SecMetBiosynth"/>
</dbReference>
<dbReference type="InterPro" id="IPR029068">
    <property type="entry name" value="Glyas_Bleomycin-R_OHBP_Dase"/>
</dbReference>
<dbReference type="CDD" id="cd07247">
    <property type="entry name" value="SgaA_N_like"/>
    <property type="match status" value="1"/>
</dbReference>
<dbReference type="PANTHER" id="PTHR33993:SF2">
    <property type="entry name" value="VOC DOMAIN-CONTAINING PROTEIN"/>
    <property type="match status" value="1"/>
</dbReference>
<dbReference type="InterPro" id="IPR037523">
    <property type="entry name" value="VOC_core"/>
</dbReference>
<evidence type="ECO:0000259" key="1">
    <source>
        <dbReference type="PROSITE" id="PS51819"/>
    </source>
</evidence>
<dbReference type="AlphaFoldDB" id="A0A0S7BCU8"/>
<reference evidence="2" key="1">
    <citation type="submission" date="2015-07" db="EMBL/GenBank/DDBJ databases">
        <title>Draft Genome Sequences of Anaerolinea thermolimosa IMO-1, Bellilinea caldifistulae GOMI-1, Leptolinea tardivitalis YMTK-2, Levilinea saccharolytica KIBI-1,Longilinea arvoryzae KOME-1, Previously Described as Members of the Anaerolineaceae (Chloroflexi).</title>
        <authorList>
            <person name="Sekiguchi Y."/>
            <person name="Ohashi A."/>
            <person name="Matsuura N."/>
            <person name="Tourlousse M.D."/>
        </authorList>
    </citation>
    <scope>NUCLEOTIDE SEQUENCE [LARGE SCALE GENOMIC DNA]</scope>
    <source>
        <strain evidence="2">KOME-1</strain>
    </source>
</reference>
<dbReference type="EMBL" id="DF967972">
    <property type="protein sequence ID" value="GAP12516.1"/>
    <property type="molecule type" value="Genomic_DNA"/>
</dbReference>
<sequence length="128" mass="13945">MSRIIHFEIPTNDPAASIKFYETVLGWKFEKYPGPMDYWLISTGDRNLPGIDGGLSGAADDFKTTVNTAEVDNLDETFKLVQANGGQVITAKNLIPGVGWIAYIRDPGGTVLGLLEPLPGRPVRPTQE</sequence>
<dbReference type="SUPFAM" id="SSF54593">
    <property type="entry name" value="Glyoxalase/Bleomycin resistance protein/Dihydroxybiphenyl dioxygenase"/>
    <property type="match status" value="1"/>
</dbReference>
<organism evidence="2">
    <name type="scientific">Longilinea arvoryzae</name>
    <dbReference type="NCBI Taxonomy" id="360412"/>
    <lineage>
        <taxon>Bacteria</taxon>
        <taxon>Bacillati</taxon>
        <taxon>Chloroflexota</taxon>
        <taxon>Anaerolineae</taxon>
        <taxon>Anaerolineales</taxon>
        <taxon>Anaerolineaceae</taxon>
        <taxon>Longilinea</taxon>
    </lineage>
</organism>
<evidence type="ECO:0000313" key="2">
    <source>
        <dbReference type="EMBL" id="GAP12516.1"/>
    </source>
</evidence>
<dbReference type="STRING" id="360412.LARV_00252"/>
<dbReference type="PANTHER" id="PTHR33993">
    <property type="entry name" value="GLYOXALASE-RELATED"/>
    <property type="match status" value="1"/>
</dbReference>
<dbReference type="Pfam" id="PF22677">
    <property type="entry name" value="Ble-like_N"/>
    <property type="match status" value="1"/>
</dbReference>
<dbReference type="Proteomes" id="UP000055060">
    <property type="component" value="Unassembled WGS sequence"/>
</dbReference>
<dbReference type="PROSITE" id="PS51819">
    <property type="entry name" value="VOC"/>
    <property type="match status" value="1"/>
</dbReference>
<feature type="domain" description="VOC" evidence="1">
    <location>
        <begin position="3"/>
        <end position="117"/>
    </location>
</feature>
<dbReference type="RefSeq" id="WP_075071931.1">
    <property type="nucleotide sequence ID" value="NZ_DF967972.1"/>
</dbReference>
<dbReference type="GO" id="GO:0016829">
    <property type="term" value="F:lyase activity"/>
    <property type="evidence" value="ECO:0007669"/>
    <property type="project" value="UniProtKB-KW"/>
</dbReference>
<keyword evidence="3" id="KW-1185">Reference proteome</keyword>
<evidence type="ECO:0000313" key="3">
    <source>
        <dbReference type="Proteomes" id="UP000055060"/>
    </source>
</evidence>
<protein>
    <submittedName>
        <fullName evidence="2">Predicted enzyme related to lactoylglutathione lyase</fullName>
    </submittedName>
</protein>
<gene>
    <name evidence="2" type="ORF">LARV_00252</name>
</gene>
<proteinExistence type="predicted"/>